<dbReference type="KEGG" id="dlu:A6035_00980"/>
<sequence length="778" mass="86981">MRESYAGFRGMVNRTFAASTPAWTDRPEAPAGAPNVVIMLADDVGYSDIGCFGSEIPTPHLDQVGREGVQYTDFHVTPLCSPTRAALLTGKNSHAAGVGMVTNIDPGFPGYASELPENQSTIAEILRGNGYATMSVGKWHLCKDTDLSEAGDRRSWPLQRGFDQYYGFLEALTNFHHPHRLMEGNSVVDVDEYPEGYYLTDDLTDRAIRMIRESKAARPDKPFFMYYAHGAVHAPLHAKREDLLRYRGKYEAGWDRIREERLARQEELGVMPPGTQLPPRNYEDDLDVCAWDELSEREQLLFARYMEVYAAMVDSIDQSTGRIRQALEEMGEWDNTIFLFLSDNGASREGQDLGTTAYFRHTQDSGAGQDEDWLAYERDLIGGPRTWPHYPRGWGMACNTPFRLYKASTYRAGHQVPMVMSWPRGLGQPSGTPLRRQYTHVTDVVPTILELVGVDAPAERHGRQSEPLDGSSFVPTIRDGTAAATHGDQYQECNGNRGFRRGKWEAVTNREPEGPFRSGPERTGLTPLSQDKWELFDSEKDPTQCVDVAEQYPEVVEELKQAWDDAAWRNRVFPINEGVGLAHLRRPSEDESLSRPVTILPGTPTLERYRSSRLIDQRSFTVELTCTVTGGDQGVLFAHGGQEGGYVLYVEGGRLHFEQNAFGRMIGLPAVEIPQGEHEIAVEVLNSGNGVWDVTLRLDGVAAANGDGFLAISGWLPFQGLDVGRNRRSPVSWDVYERHGAFPFTGTLGWVRWVPGEEVPNAREKRIAKAIEMGMALE</sequence>
<dbReference type="Gene3D" id="3.40.720.10">
    <property type="entry name" value="Alkaline Phosphatase, subunit A"/>
    <property type="match status" value="1"/>
</dbReference>
<protein>
    <recommendedName>
        <fullName evidence="5">Sulfatase N-terminal domain-containing protein</fullName>
    </recommendedName>
</protein>
<keyword evidence="2" id="KW-0479">Metal-binding</keyword>
<evidence type="ECO:0000256" key="3">
    <source>
        <dbReference type="ARBA" id="ARBA00022801"/>
    </source>
</evidence>
<dbReference type="InterPro" id="IPR024607">
    <property type="entry name" value="Sulfatase_CS"/>
</dbReference>
<dbReference type="GO" id="GO:0004065">
    <property type="term" value="F:arylsulfatase activity"/>
    <property type="evidence" value="ECO:0007669"/>
    <property type="project" value="TreeGrafter"/>
</dbReference>
<accession>A0A2S1RBQ6</accession>
<dbReference type="CDD" id="cd16025">
    <property type="entry name" value="PAS_like"/>
    <property type="match status" value="1"/>
</dbReference>
<evidence type="ECO:0000313" key="7">
    <source>
        <dbReference type="Proteomes" id="UP000244928"/>
    </source>
</evidence>
<dbReference type="Pfam" id="PF00884">
    <property type="entry name" value="Sulfatase"/>
    <property type="match status" value="1"/>
</dbReference>
<dbReference type="SUPFAM" id="SSF53649">
    <property type="entry name" value="Alkaline phosphatase-like"/>
    <property type="match status" value="1"/>
</dbReference>
<name>A0A2S1RBQ6_9ACTN</name>
<dbReference type="PROSITE" id="PS00523">
    <property type="entry name" value="SULFATASE_1"/>
    <property type="match status" value="1"/>
</dbReference>
<evidence type="ECO:0000256" key="4">
    <source>
        <dbReference type="ARBA" id="ARBA00022837"/>
    </source>
</evidence>
<keyword evidence="7" id="KW-1185">Reference proteome</keyword>
<dbReference type="InterPro" id="IPR000917">
    <property type="entry name" value="Sulfatase_N"/>
</dbReference>
<dbReference type="EMBL" id="CP015449">
    <property type="protein sequence ID" value="AWH93641.1"/>
    <property type="molecule type" value="Genomic_DNA"/>
</dbReference>
<evidence type="ECO:0000256" key="1">
    <source>
        <dbReference type="ARBA" id="ARBA00008779"/>
    </source>
</evidence>
<evidence type="ECO:0000313" key="6">
    <source>
        <dbReference type="EMBL" id="AWH93641.1"/>
    </source>
</evidence>
<dbReference type="InterPro" id="IPR050738">
    <property type="entry name" value="Sulfatase"/>
</dbReference>
<keyword evidence="3" id="KW-0378">Hydrolase</keyword>
<gene>
    <name evidence="6" type="ORF">A6035_00980</name>
</gene>
<dbReference type="Gene3D" id="3.30.1120.10">
    <property type="match status" value="1"/>
</dbReference>
<feature type="domain" description="Sulfatase N-terminal" evidence="5">
    <location>
        <begin position="34"/>
        <end position="454"/>
    </location>
</feature>
<dbReference type="GO" id="GO:0046872">
    <property type="term" value="F:metal ion binding"/>
    <property type="evidence" value="ECO:0007669"/>
    <property type="project" value="UniProtKB-KW"/>
</dbReference>
<dbReference type="Proteomes" id="UP000244928">
    <property type="component" value="Chromosome"/>
</dbReference>
<reference evidence="6 7" key="1">
    <citation type="submission" date="2016-04" db="EMBL/GenBank/DDBJ databases">
        <title>Complete genome sequence of Dietzia lutea YIM 80766T, a strain isolated from desert soil in Egypt.</title>
        <authorList>
            <person name="Zhao J."/>
            <person name="Hu B."/>
            <person name="Geng S."/>
            <person name="Nie Y."/>
            <person name="Tang Y."/>
        </authorList>
    </citation>
    <scope>NUCLEOTIDE SEQUENCE [LARGE SCALE GENOMIC DNA]</scope>
    <source>
        <strain evidence="6 7">YIM 80766</strain>
    </source>
</reference>
<dbReference type="PANTHER" id="PTHR42693:SF33">
    <property type="entry name" value="ARYLSULFATASE"/>
    <property type="match status" value="1"/>
</dbReference>
<evidence type="ECO:0000259" key="5">
    <source>
        <dbReference type="Pfam" id="PF00884"/>
    </source>
</evidence>
<dbReference type="AlphaFoldDB" id="A0A2S1RBQ6"/>
<keyword evidence="4" id="KW-0106">Calcium</keyword>
<dbReference type="InterPro" id="IPR017850">
    <property type="entry name" value="Alkaline_phosphatase_core_sf"/>
</dbReference>
<comment type="similarity">
    <text evidence="1">Belongs to the sulfatase family.</text>
</comment>
<dbReference type="PANTHER" id="PTHR42693">
    <property type="entry name" value="ARYLSULFATASE FAMILY MEMBER"/>
    <property type="match status" value="1"/>
</dbReference>
<dbReference type="PROSITE" id="PS00149">
    <property type="entry name" value="SULFATASE_2"/>
    <property type="match status" value="1"/>
</dbReference>
<evidence type="ECO:0000256" key="2">
    <source>
        <dbReference type="ARBA" id="ARBA00022723"/>
    </source>
</evidence>
<dbReference type="RefSeq" id="WP_108848998.1">
    <property type="nucleotide sequence ID" value="NZ_CP015449.1"/>
</dbReference>
<proteinExistence type="inferred from homology"/>
<organism evidence="6 7">
    <name type="scientific">Dietzia lutea</name>
    <dbReference type="NCBI Taxonomy" id="546160"/>
    <lineage>
        <taxon>Bacteria</taxon>
        <taxon>Bacillati</taxon>
        <taxon>Actinomycetota</taxon>
        <taxon>Actinomycetes</taxon>
        <taxon>Mycobacteriales</taxon>
        <taxon>Dietziaceae</taxon>
        <taxon>Dietzia</taxon>
    </lineage>
</organism>